<dbReference type="RefSeq" id="WP_204696252.1">
    <property type="nucleotide sequence ID" value="NZ_JAFBEC010000003.1"/>
</dbReference>
<comment type="caution">
    <text evidence="6">The sequence shown here is derived from an EMBL/GenBank/DDBJ whole genome shotgun (WGS) entry which is preliminary data.</text>
</comment>
<reference evidence="6 7" key="1">
    <citation type="submission" date="2021-01" db="EMBL/GenBank/DDBJ databases">
        <title>Genomic Encyclopedia of Type Strains, Phase IV (KMG-IV): sequencing the most valuable type-strain genomes for metagenomic binning, comparative biology and taxonomic classification.</title>
        <authorList>
            <person name="Goeker M."/>
        </authorList>
    </citation>
    <scope>NUCLEOTIDE SEQUENCE [LARGE SCALE GENOMIC DNA]</scope>
    <source>
        <strain evidence="6 7">DSM 25540</strain>
    </source>
</reference>
<dbReference type="SUPFAM" id="SSF53901">
    <property type="entry name" value="Thiolase-like"/>
    <property type="match status" value="2"/>
</dbReference>
<dbReference type="Pfam" id="PF00195">
    <property type="entry name" value="Chal_sti_synt_N"/>
    <property type="match status" value="1"/>
</dbReference>
<keyword evidence="3" id="KW-0012">Acyltransferase</keyword>
<dbReference type="PIRSF" id="PIRSF000451">
    <property type="entry name" value="PKS_III"/>
    <property type="match status" value="1"/>
</dbReference>
<keyword evidence="2" id="KW-0808">Transferase</keyword>
<dbReference type="PANTHER" id="PTHR11877:SF99">
    <property type="entry name" value="1,3,6,8-TETRAHYDROXYNAPHTHALENE SYNTHASE"/>
    <property type="match status" value="1"/>
</dbReference>
<sequence length="356" mass="39058">MAIIESVATALPKHPVSQDQIASLVRGVFKDKYSDIDRLLRVFNNGDIKERQFVMPLEWYQKPHSFGDKNNEFIERAVELGAEAVTDCLHKAEVHSDEVDALICVTSTGFATPTLDARIMNRLNMNMHTKRIPIWGLGCAGGAAGLSRGFEYCRAFPNARVLVLCIELCSLTFQTGDVSKSNLVGTSLFSDGIACALLQGTDVSSKQKYMPVITGTQSTLMPDSERVMGWDVEDDGLHVVFSRDIPTIVSSWLDDNVIHFLNSIGKSKDDITHFIAHPGGKKVLTAYEDALKLPDGKTNPARDVLRAHGNMSSPTVLYVLKSILEGNTAPHDEGIITALGPGFSSELLWVEWSEHA</sequence>
<dbReference type="InterPro" id="IPR011141">
    <property type="entry name" value="Polyketide_synthase_type-III"/>
</dbReference>
<dbReference type="EMBL" id="JAFBEC010000003">
    <property type="protein sequence ID" value="MBM7632141.1"/>
    <property type="molecule type" value="Genomic_DNA"/>
</dbReference>
<proteinExistence type="inferred from homology"/>
<protein>
    <submittedName>
        <fullName evidence="6">Alkylresorcinol/alkylpyrone synthase</fullName>
    </submittedName>
</protein>
<evidence type="ECO:0000259" key="4">
    <source>
        <dbReference type="Pfam" id="PF00195"/>
    </source>
</evidence>
<evidence type="ECO:0000256" key="1">
    <source>
        <dbReference type="ARBA" id="ARBA00005531"/>
    </source>
</evidence>
<dbReference type="PANTHER" id="PTHR11877">
    <property type="entry name" value="HYDROXYMETHYLGLUTARYL-COA SYNTHASE"/>
    <property type="match status" value="1"/>
</dbReference>
<comment type="similarity">
    <text evidence="1">Belongs to the thiolase-like superfamily. Chalcone/stilbene synthases family.</text>
</comment>
<dbReference type="InterPro" id="IPR001099">
    <property type="entry name" value="Chalcone/stilbene_synt_N"/>
</dbReference>
<evidence type="ECO:0000259" key="5">
    <source>
        <dbReference type="Pfam" id="PF02797"/>
    </source>
</evidence>
<evidence type="ECO:0000256" key="2">
    <source>
        <dbReference type="ARBA" id="ARBA00022679"/>
    </source>
</evidence>
<dbReference type="Proteomes" id="UP000741863">
    <property type="component" value="Unassembled WGS sequence"/>
</dbReference>
<evidence type="ECO:0000256" key="3">
    <source>
        <dbReference type="ARBA" id="ARBA00023315"/>
    </source>
</evidence>
<accession>A0ABS2P9V5</accession>
<feature type="domain" description="Chalcone/stilbene synthase N-terminal" evidence="4">
    <location>
        <begin position="2"/>
        <end position="198"/>
    </location>
</feature>
<feature type="domain" description="Chalcone/stilbene synthase C-terminal" evidence="5">
    <location>
        <begin position="217"/>
        <end position="348"/>
    </location>
</feature>
<dbReference type="CDD" id="cd00831">
    <property type="entry name" value="CHS_like"/>
    <property type="match status" value="1"/>
</dbReference>
<gene>
    <name evidence="6" type="ORF">JOD17_001234</name>
</gene>
<organism evidence="6 7">
    <name type="scientific">Geomicrobium sediminis</name>
    <dbReference type="NCBI Taxonomy" id="1347788"/>
    <lineage>
        <taxon>Bacteria</taxon>
        <taxon>Bacillati</taxon>
        <taxon>Bacillota</taxon>
        <taxon>Bacilli</taxon>
        <taxon>Bacillales</taxon>
        <taxon>Geomicrobium</taxon>
    </lineage>
</organism>
<keyword evidence="7" id="KW-1185">Reference proteome</keyword>
<dbReference type="InterPro" id="IPR012328">
    <property type="entry name" value="Chalcone/stilbene_synt_C"/>
</dbReference>
<dbReference type="InterPro" id="IPR016039">
    <property type="entry name" value="Thiolase-like"/>
</dbReference>
<evidence type="ECO:0000313" key="6">
    <source>
        <dbReference type="EMBL" id="MBM7632141.1"/>
    </source>
</evidence>
<dbReference type="Pfam" id="PF02797">
    <property type="entry name" value="Chal_sti_synt_C"/>
    <property type="match status" value="1"/>
</dbReference>
<name>A0ABS2P9V5_9BACL</name>
<dbReference type="Gene3D" id="3.40.47.10">
    <property type="match status" value="2"/>
</dbReference>
<evidence type="ECO:0000313" key="7">
    <source>
        <dbReference type="Proteomes" id="UP000741863"/>
    </source>
</evidence>